<gene>
    <name evidence="10" type="ORF">GCM10016234_07150</name>
</gene>
<dbReference type="RefSeq" id="WP_189501667.1">
    <property type="nucleotide sequence ID" value="NZ_BMZQ01000001.1"/>
</dbReference>
<evidence type="ECO:0000256" key="1">
    <source>
        <dbReference type="ARBA" id="ARBA00004651"/>
    </source>
</evidence>
<evidence type="ECO:0000256" key="5">
    <source>
        <dbReference type="ARBA" id="ARBA00022989"/>
    </source>
</evidence>
<evidence type="ECO:0000313" key="10">
    <source>
        <dbReference type="EMBL" id="GHD08051.1"/>
    </source>
</evidence>
<dbReference type="GO" id="GO:0015220">
    <property type="term" value="F:choline transmembrane transporter activity"/>
    <property type="evidence" value="ECO:0007669"/>
    <property type="project" value="TreeGrafter"/>
</dbReference>
<keyword evidence="5 9" id="KW-1133">Transmembrane helix</keyword>
<dbReference type="GO" id="GO:0031460">
    <property type="term" value="P:glycine betaine transport"/>
    <property type="evidence" value="ECO:0007669"/>
    <property type="project" value="TreeGrafter"/>
</dbReference>
<feature type="transmembrane region" description="Helical" evidence="9">
    <location>
        <begin position="85"/>
        <end position="104"/>
    </location>
</feature>
<keyword evidence="6 9" id="KW-0472">Membrane</keyword>
<keyword evidence="2" id="KW-0813">Transport</keyword>
<organism evidence="10 11">
    <name type="scientific">Tianweitania populi</name>
    <dbReference type="NCBI Taxonomy" id="1607949"/>
    <lineage>
        <taxon>Bacteria</taxon>
        <taxon>Pseudomonadati</taxon>
        <taxon>Pseudomonadota</taxon>
        <taxon>Alphaproteobacteria</taxon>
        <taxon>Hyphomicrobiales</taxon>
        <taxon>Phyllobacteriaceae</taxon>
        <taxon>Tianweitania</taxon>
    </lineage>
</organism>
<proteinExistence type="inferred from homology"/>
<dbReference type="GO" id="GO:0005886">
    <property type="term" value="C:plasma membrane"/>
    <property type="evidence" value="ECO:0007669"/>
    <property type="project" value="UniProtKB-SubCell"/>
</dbReference>
<dbReference type="Pfam" id="PF00893">
    <property type="entry name" value="Multi_Drug_Res"/>
    <property type="match status" value="1"/>
</dbReference>
<protein>
    <submittedName>
        <fullName evidence="10">QacE family quaternary ammonium compound efflux SMR transporter</fullName>
    </submittedName>
</protein>
<sequence>MPPYAILTLAILAEVIGTSAMKASQGFTRLGPSVLVVLGYGAAFYLLARVLDTIPVGIAYAIWAAGGIILVTVVAWIIYDQRPDAFAIIGMALIIAGVLVINLLSRTSTH</sequence>
<keyword evidence="3" id="KW-1003">Cell membrane</keyword>
<dbReference type="InterPro" id="IPR037185">
    <property type="entry name" value="EmrE-like"/>
</dbReference>
<evidence type="ECO:0000313" key="11">
    <source>
        <dbReference type="Proteomes" id="UP000630142"/>
    </source>
</evidence>
<dbReference type="Gene3D" id="1.10.3730.20">
    <property type="match status" value="1"/>
</dbReference>
<evidence type="ECO:0000256" key="2">
    <source>
        <dbReference type="ARBA" id="ARBA00022448"/>
    </source>
</evidence>
<dbReference type="EMBL" id="BMZQ01000001">
    <property type="protein sequence ID" value="GHD08051.1"/>
    <property type="molecule type" value="Genomic_DNA"/>
</dbReference>
<keyword evidence="4 8" id="KW-0812">Transmembrane</keyword>
<dbReference type="PANTHER" id="PTHR30561">
    <property type="entry name" value="SMR FAMILY PROTON-DEPENDENT DRUG EFFLUX TRANSPORTER SUGE"/>
    <property type="match status" value="1"/>
</dbReference>
<comment type="similarity">
    <text evidence="7 8">Belongs to the drug/metabolite transporter (DMT) superfamily. Small multidrug resistance (SMR) (TC 2.A.7.1) family.</text>
</comment>
<dbReference type="PANTHER" id="PTHR30561:SF1">
    <property type="entry name" value="MULTIDRUG TRANSPORTER EMRE"/>
    <property type="match status" value="1"/>
</dbReference>
<name>A0A8J3DUE3_9HYPH</name>
<dbReference type="Proteomes" id="UP000630142">
    <property type="component" value="Unassembled WGS sequence"/>
</dbReference>
<dbReference type="AlphaFoldDB" id="A0A8J3DUE3"/>
<evidence type="ECO:0000256" key="7">
    <source>
        <dbReference type="ARBA" id="ARBA00038032"/>
    </source>
</evidence>
<accession>A0A8J3DUE3</accession>
<reference evidence="10" key="2">
    <citation type="submission" date="2020-09" db="EMBL/GenBank/DDBJ databases">
        <authorList>
            <person name="Sun Q."/>
            <person name="Kim S."/>
        </authorList>
    </citation>
    <scope>NUCLEOTIDE SEQUENCE</scope>
    <source>
        <strain evidence="10">KCTC 42249</strain>
    </source>
</reference>
<dbReference type="GO" id="GO:0015199">
    <property type="term" value="F:amino-acid betaine transmembrane transporter activity"/>
    <property type="evidence" value="ECO:0007669"/>
    <property type="project" value="TreeGrafter"/>
</dbReference>
<evidence type="ECO:0000256" key="3">
    <source>
        <dbReference type="ARBA" id="ARBA00022475"/>
    </source>
</evidence>
<dbReference type="SUPFAM" id="SSF103481">
    <property type="entry name" value="Multidrug resistance efflux transporter EmrE"/>
    <property type="match status" value="1"/>
</dbReference>
<dbReference type="GO" id="GO:0015297">
    <property type="term" value="F:antiporter activity"/>
    <property type="evidence" value="ECO:0007669"/>
    <property type="project" value="TreeGrafter"/>
</dbReference>
<keyword evidence="11" id="KW-1185">Reference proteome</keyword>
<evidence type="ECO:0000256" key="4">
    <source>
        <dbReference type="ARBA" id="ARBA00022692"/>
    </source>
</evidence>
<dbReference type="InterPro" id="IPR000390">
    <property type="entry name" value="Small_drug/metabolite_transptr"/>
</dbReference>
<dbReference type="InterPro" id="IPR045324">
    <property type="entry name" value="Small_multidrug_res"/>
</dbReference>
<dbReference type="FunFam" id="1.10.3730.20:FF:000001">
    <property type="entry name" value="Quaternary ammonium compound resistance transporter SugE"/>
    <property type="match status" value="1"/>
</dbReference>
<dbReference type="GO" id="GO:1990961">
    <property type="term" value="P:xenobiotic detoxification by transmembrane export across the plasma membrane"/>
    <property type="evidence" value="ECO:0007669"/>
    <property type="project" value="UniProtKB-ARBA"/>
</dbReference>
<evidence type="ECO:0000256" key="6">
    <source>
        <dbReference type="ARBA" id="ARBA00023136"/>
    </source>
</evidence>
<evidence type="ECO:0000256" key="9">
    <source>
        <dbReference type="SAM" id="Phobius"/>
    </source>
</evidence>
<feature type="transmembrane region" description="Helical" evidence="9">
    <location>
        <begin position="30"/>
        <end position="48"/>
    </location>
</feature>
<feature type="transmembrane region" description="Helical" evidence="9">
    <location>
        <begin position="60"/>
        <end position="79"/>
    </location>
</feature>
<evidence type="ECO:0000256" key="8">
    <source>
        <dbReference type="RuleBase" id="RU003942"/>
    </source>
</evidence>
<comment type="caution">
    <text evidence="10">The sequence shown here is derived from an EMBL/GenBank/DDBJ whole genome shotgun (WGS) entry which is preliminary data.</text>
</comment>
<reference evidence="10" key="1">
    <citation type="journal article" date="2014" name="Int. J. Syst. Evol. Microbiol.">
        <title>Complete genome sequence of Corynebacterium casei LMG S-19264T (=DSM 44701T), isolated from a smear-ripened cheese.</title>
        <authorList>
            <consortium name="US DOE Joint Genome Institute (JGI-PGF)"/>
            <person name="Walter F."/>
            <person name="Albersmeier A."/>
            <person name="Kalinowski J."/>
            <person name="Ruckert C."/>
        </authorList>
    </citation>
    <scope>NUCLEOTIDE SEQUENCE</scope>
    <source>
        <strain evidence="10">KCTC 42249</strain>
    </source>
</reference>
<comment type="subcellular location">
    <subcellularLocation>
        <location evidence="1 8">Cell membrane</location>
        <topology evidence="1 8">Multi-pass membrane protein</topology>
    </subcellularLocation>
</comment>